<name>A0A1M4MLY7_9EURY</name>
<dbReference type="GO" id="GO:0016226">
    <property type="term" value="P:iron-sulfur cluster assembly"/>
    <property type="evidence" value="ECO:0007669"/>
    <property type="project" value="InterPro"/>
</dbReference>
<dbReference type="InterPro" id="IPR055346">
    <property type="entry name" value="Fe-S_cluster_assembly_SufBD"/>
</dbReference>
<evidence type="ECO:0000259" key="2">
    <source>
        <dbReference type="Pfam" id="PF01458"/>
    </source>
</evidence>
<feature type="domain" description="SUF system FeS cluster assembly SufBD core" evidence="2">
    <location>
        <begin position="121"/>
        <end position="346"/>
    </location>
</feature>
<dbReference type="SUPFAM" id="SSF101960">
    <property type="entry name" value="Stabilizer of iron transporter SufD"/>
    <property type="match status" value="1"/>
</dbReference>
<proteinExistence type="inferred from homology"/>
<dbReference type="Proteomes" id="UP000184671">
    <property type="component" value="Unassembled WGS sequence"/>
</dbReference>
<organism evidence="3 4">
    <name type="scientific">Methanoculleus chikugoensis</name>
    <dbReference type="NCBI Taxonomy" id="118126"/>
    <lineage>
        <taxon>Archaea</taxon>
        <taxon>Methanobacteriati</taxon>
        <taxon>Methanobacteriota</taxon>
        <taxon>Stenosarchaea group</taxon>
        <taxon>Methanomicrobia</taxon>
        <taxon>Methanomicrobiales</taxon>
        <taxon>Methanomicrobiaceae</taxon>
        <taxon>Methanoculleus</taxon>
    </lineage>
</organism>
<comment type="similarity">
    <text evidence="1">Belongs to the iron-sulfur cluster assembly SufBD family.</text>
</comment>
<evidence type="ECO:0000313" key="4">
    <source>
        <dbReference type="Proteomes" id="UP000184671"/>
    </source>
</evidence>
<reference evidence="3 4" key="1">
    <citation type="submission" date="2016-08" db="EMBL/GenBank/DDBJ databases">
        <authorList>
            <person name="Seilhamer J.J."/>
        </authorList>
    </citation>
    <scope>NUCLEOTIDE SEQUENCE [LARGE SCALE GENOMIC DNA]</scope>
    <source>
        <strain evidence="3">L21-II-0</strain>
    </source>
</reference>
<accession>A0A1M4MLY7</accession>
<protein>
    <submittedName>
        <fullName evidence="3">FeS cluster assembly protein SufB</fullName>
    </submittedName>
</protein>
<dbReference type="Pfam" id="PF01458">
    <property type="entry name" value="SUFBD_core"/>
    <property type="match status" value="1"/>
</dbReference>
<dbReference type="RefSeq" id="WP_394329528.1">
    <property type="nucleotide sequence ID" value="NZ_FMID01000044.1"/>
</dbReference>
<dbReference type="InterPro" id="IPR000825">
    <property type="entry name" value="SUF_FeS_clus_asmbl_SufBD_core"/>
</dbReference>
<sequence>MSALQTDVGDIERLPEKDRERLALTGLEVGMQNRCGSFFQIDQNVIQTTCGAEGIEMIPIKAALEKYDWVKDYYWNAVPKDKDKYTEYLAKQENPQGLVVIAHEGVKVEMPLQACLFLRDEPVQHVHNLFIAREGSEINIISGCASSWQKEHGAHIGVTEIYVGKGAKVTSTMIHNWNPGISVFPRSATVVEEGGTFLSNYVCMQPVRKVDMYPTARLIGRNAVARFSSIVVATPGSTLDLGSRAILGAEHTSAELITRAITTGGTIISRGHILGEKDETRGHIECKGLILKDGIVHAIPEIEGTLTGTELSHEAAVGKIARHEIEYLMARGLSEEEATATIIRGFLDVKISGLPAVLQEQIDAAIDKAESGF</sequence>
<evidence type="ECO:0000313" key="3">
    <source>
        <dbReference type="EMBL" id="SCL75919.1"/>
    </source>
</evidence>
<dbReference type="PANTHER" id="PTHR30508">
    <property type="entry name" value="FES CLUSTER ASSEMBLY PROTEIN SUF"/>
    <property type="match status" value="1"/>
</dbReference>
<dbReference type="InterPro" id="IPR037284">
    <property type="entry name" value="SUF_FeS_clus_asmbl_SufBD_sf"/>
</dbReference>
<dbReference type="PANTHER" id="PTHR30508:SF1">
    <property type="entry name" value="UPF0051 PROTEIN ABCI8, CHLOROPLASTIC-RELATED"/>
    <property type="match status" value="1"/>
</dbReference>
<dbReference type="AlphaFoldDB" id="A0A1M4MLY7"/>
<evidence type="ECO:0000256" key="1">
    <source>
        <dbReference type="ARBA" id="ARBA00043967"/>
    </source>
</evidence>
<dbReference type="STRING" id="118126.L21_1836"/>
<gene>
    <name evidence="3" type="primary">sufB</name>
    <name evidence="3" type="ORF">L21_1836</name>
</gene>
<dbReference type="EMBL" id="FMID01000044">
    <property type="protein sequence ID" value="SCL75919.1"/>
    <property type="molecule type" value="Genomic_DNA"/>
</dbReference>